<sequence length="207" mass="23603">MRDRNNIDDVAALHPDYMGFIFYGKSPRYIGESYSPDNIYHLSDKVKKTGVFVNASEQEISNAVARFELDAVQLHGNESFELCLMVKQMGVEVIKAFQVDEEFDFSVLRPYTEVCDFYLFDTKTKAFGGSGHKFDWTILSRYDNNKPIFLSGGISKDDVKDIMGLTNLNIYAVDINSRFEIEPALKDVDKVSAFINEIKSYSNEPKI</sequence>
<proteinExistence type="inferred from homology"/>
<keyword evidence="7 9" id="KW-0057">Aromatic amino acid biosynthesis</keyword>
<dbReference type="InterPro" id="IPR001240">
    <property type="entry name" value="PRAI_dom"/>
</dbReference>
<comment type="caution">
    <text evidence="11">The sequence shown here is derived from an EMBL/GenBank/DDBJ whole genome shotgun (WGS) entry which is preliminary data.</text>
</comment>
<dbReference type="PANTHER" id="PTHR42894:SF1">
    <property type="entry name" value="N-(5'-PHOSPHORIBOSYL)ANTHRANILATE ISOMERASE"/>
    <property type="match status" value="1"/>
</dbReference>
<dbReference type="InterPro" id="IPR011060">
    <property type="entry name" value="RibuloseP-bd_barrel"/>
</dbReference>
<accession>A0AAE3SI56</accession>
<dbReference type="InterPro" id="IPR013785">
    <property type="entry name" value="Aldolase_TIM"/>
</dbReference>
<dbReference type="Pfam" id="PF00697">
    <property type="entry name" value="PRAI"/>
    <property type="match status" value="1"/>
</dbReference>
<dbReference type="EMBL" id="JAPDPI010000002">
    <property type="protein sequence ID" value="MCW3804380.1"/>
    <property type="molecule type" value="Genomic_DNA"/>
</dbReference>
<feature type="domain" description="N-(5'phosphoribosyl) anthranilate isomerase (PRAI)" evidence="10">
    <location>
        <begin position="7"/>
        <end position="196"/>
    </location>
</feature>
<dbReference type="InterPro" id="IPR044643">
    <property type="entry name" value="TrpF_fam"/>
</dbReference>
<dbReference type="HAMAP" id="MF_00135">
    <property type="entry name" value="PRAI"/>
    <property type="match status" value="1"/>
</dbReference>
<reference evidence="11" key="1">
    <citation type="submission" date="2022-10" db="EMBL/GenBank/DDBJ databases">
        <authorList>
            <person name="Yu W.X."/>
        </authorList>
    </citation>
    <scope>NUCLEOTIDE SEQUENCE</scope>
    <source>
        <strain evidence="11">D04</strain>
    </source>
</reference>
<gene>
    <name evidence="9" type="primary">trpF</name>
    <name evidence="11" type="ORF">OM074_02020</name>
</gene>
<keyword evidence="8 9" id="KW-0413">Isomerase</keyword>
<keyword evidence="12" id="KW-1185">Reference proteome</keyword>
<evidence type="ECO:0000256" key="3">
    <source>
        <dbReference type="ARBA" id="ARBA00012572"/>
    </source>
</evidence>
<evidence type="ECO:0000313" key="12">
    <source>
        <dbReference type="Proteomes" id="UP001207408"/>
    </source>
</evidence>
<dbReference type="AlphaFoldDB" id="A0AAE3SI56"/>
<keyword evidence="6 9" id="KW-0822">Tryptophan biosynthesis</keyword>
<keyword evidence="5 9" id="KW-0028">Amino-acid biosynthesis</keyword>
<dbReference type="Gene3D" id="3.20.20.70">
    <property type="entry name" value="Aldolase class I"/>
    <property type="match status" value="1"/>
</dbReference>
<name>A0AAE3SI56_9BACT</name>
<dbReference type="SUPFAM" id="SSF51366">
    <property type="entry name" value="Ribulose-phoshate binding barrel"/>
    <property type="match status" value="1"/>
</dbReference>
<comment type="similarity">
    <text evidence="9">Belongs to the TrpF family.</text>
</comment>
<evidence type="ECO:0000259" key="10">
    <source>
        <dbReference type="Pfam" id="PF00697"/>
    </source>
</evidence>
<protein>
    <recommendedName>
        <fullName evidence="4 9">N-(5'-phosphoribosyl)anthranilate isomerase</fullName>
        <shortName evidence="9">PRAI</shortName>
        <ecNumber evidence="3 9">5.3.1.24</ecNumber>
    </recommendedName>
</protein>
<dbReference type="GO" id="GO:0000162">
    <property type="term" value="P:L-tryptophan biosynthetic process"/>
    <property type="evidence" value="ECO:0007669"/>
    <property type="project" value="UniProtKB-UniRule"/>
</dbReference>
<evidence type="ECO:0000256" key="4">
    <source>
        <dbReference type="ARBA" id="ARBA00022272"/>
    </source>
</evidence>
<evidence type="ECO:0000256" key="6">
    <source>
        <dbReference type="ARBA" id="ARBA00022822"/>
    </source>
</evidence>
<evidence type="ECO:0000256" key="8">
    <source>
        <dbReference type="ARBA" id="ARBA00023235"/>
    </source>
</evidence>
<evidence type="ECO:0000256" key="2">
    <source>
        <dbReference type="ARBA" id="ARBA00004664"/>
    </source>
</evidence>
<evidence type="ECO:0000313" key="11">
    <source>
        <dbReference type="EMBL" id="MCW3804380.1"/>
    </source>
</evidence>
<dbReference type="GO" id="GO:0004640">
    <property type="term" value="F:phosphoribosylanthranilate isomerase activity"/>
    <property type="evidence" value="ECO:0007669"/>
    <property type="project" value="UniProtKB-UniRule"/>
</dbReference>
<dbReference type="RefSeq" id="WP_301197601.1">
    <property type="nucleotide sequence ID" value="NZ_JAPDPI010000002.1"/>
</dbReference>
<dbReference type="Proteomes" id="UP001207408">
    <property type="component" value="Unassembled WGS sequence"/>
</dbReference>
<dbReference type="EC" id="5.3.1.24" evidence="3 9"/>
<evidence type="ECO:0000256" key="5">
    <source>
        <dbReference type="ARBA" id="ARBA00022605"/>
    </source>
</evidence>
<evidence type="ECO:0000256" key="9">
    <source>
        <dbReference type="HAMAP-Rule" id="MF_00135"/>
    </source>
</evidence>
<dbReference type="PANTHER" id="PTHR42894">
    <property type="entry name" value="N-(5'-PHOSPHORIBOSYL)ANTHRANILATE ISOMERASE"/>
    <property type="match status" value="1"/>
</dbReference>
<evidence type="ECO:0000256" key="7">
    <source>
        <dbReference type="ARBA" id="ARBA00023141"/>
    </source>
</evidence>
<organism evidence="11 12">
    <name type="scientific">Plebeiibacterium marinum</name>
    <dbReference type="NCBI Taxonomy" id="2992111"/>
    <lineage>
        <taxon>Bacteria</taxon>
        <taxon>Pseudomonadati</taxon>
        <taxon>Bacteroidota</taxon>
        <taxon>Bacteroidia</taxon>
        <taxon>Marinilabiliales</taxon>
        <taxon>Marinilabiliaceae</taxon>
        <taxon>Plebeiibacterium</taxon>
    </lineage>
</organism>
<dbReference type="CDD" id="cd00405">
    <property type="entry name" value="PRAI"/>
    <property type="match status" value="1"/>
</dbReference>
<evidence type="ECO:0000256" key="1">
    <source>
        <dbReference type="ARBA" id="ARBA00001164"/>
    </source>
</evidence>
<comment type="pathway">
    <text evidence="2 9">Amino-acid biosynthesis; L-tryptophan biosynthesis; L-tryptophan from chorismate: step 3/5.</text>
</comment>
<comment type="catalytic activity">
    <reaction evidence="1 9">
        <text>N-(5-phospho-beta-D-ribosyl)anthranilate = 1-(2-carboxyphenylamino)-1-deoxy-D-ribulose 5-phosphate</text>
        <dbReference type="Rhea" id="RHEA:21540"/>
        <dbReference type="ChEBI" id="CHEBI:18277"/>
        <dbReference type="ChEBI" id="CHEBI:58613"/>
        <dbReference type="EC" id="5.3.1.24"/>
    </reaction>
</comment>